<proteinExistence type="predicted"/>
<dbReference type="GO" id="GO:0003700">
    <property type="term" value="F:DNA-binding transcription factor activity"/>
    <property type="evidence" value="ECO:0007669"/>
    <property type="project" value="InterPro"/>
</dbReference>
<keyword evidence="6" id="KW-1185">Reference proteome</keyword>
<evidence type="ECO:0000313" key="6">
    <source>
        <dbReference type="Proteomes" id="UP000255425"/>
    </source>
</evidence>
<evidence type="ECO:0000259" key="4">
    <source>
        <dbReference type="SMART" id="SM00345"/>
    </source>
</evidence>
<dbReference type="AlphaFoldDB" id="A0A380HBB9"/>
<dbReference type="SUPFAM" id="SSF46785">
    <property type="entry name" value="Winged helix' DNA-binding domain"/>
    <property type="match status" value="1"/>
</dbReference>
<evidence type="ECO:0000313" key="5">
    <source>
        <dbReference type="EMBL" id="SUM74739.1"/>
    </source>
</evidence>
<keyword evidence="3" id="KW-0804">Transcription</keyword>
<dbReference type="InterPro" id="IPR036388">
    <property type="entry name" value="WH-like_DNA-bd_sf"/>
</dbReference>
<dbReference type="SMART" id="SM00345">
    <property type="entry name" value="HTH_GNTR"/>
    <property type="match status" value="1"/>
</dbReference>
<accession>A0A380HBB9</accession>
<evidence type="ECO:0000256" key="3">
    <source>
        <dbReference type="ARBA" id="ARBA00023163"/>
    </source>
</evidence>
<reference evidence="5 6" key="1">
    <citation type="submission" date="2018-06" db="EMBL/GenBank/DDBJ databases">
        <authorList>
            <consortium name="Pathogen Informatics"/>
            <person name="Doyle S."/>
        </authorList>
    </citation>
    <scope>NUCLEOTIDE SEQUENCE [LARGE SCALE GENOMIC DNA]</scope>
    <source>
        <strain evidence="5 6">NCTC11807</strain>
    </source>
</reference>
<dbReference type="EMBL" id="UHDZ01000001">
    <property type="protein sequence ID" value="SUM74739.1"/>
    <property type="molecule type" value="Genomic_DNA"/>
</dbReference>
<evidence type="ECO:0000256" key="2">
    <source>
        <dbReference type="ARBA" id="ARBA00023125"/>
    </source>
</evidence>
<keyword evidence="2" id="KW-0238">DNA-binding</keyword>
<dbReference type="InterPro" id="IPR036390">
    <property type="entry name" value="WH_DNA-bd_sf"/>
</dbReference>
<evidence type="ECO:0000256" key="1">
    <source>
        <dbReference type="ARBA" id="ARBA00023015"/>
    </source>
</evidence>
<dbReference type="Pfam" id="PF00392">
    <property type="entry name" value="GntR"/>
    <property type="match status" value="1"/>
</dbReference>
<feature type="domain" description="HTH gntR-type" evidence="4">
    <location>
        <begin position="9"/>
        <end position="66"/>
    </location>
</feature>
<gene>
    <name evidence="5" type="ORF">NCTC11807_02731</name>
</gene>
<dbReference type="InterPro" id="IPR000524">
    <property type="entry name" value="Tscrpt_reg_HTH_GntR"/>
</dbReference>
<dbReference type="Gene3D" id="1.10.10.10">
    <property type="entry name" value="Winged helix-like DNA-binding domain superfamily/Winged helix DNA-binding domain"/>
    <property type="match status" value="1"/>
</dbReference>
<dbReference type="Proteomes" id="UP000255425">
    <property type="component" value="Unassembled WGS sequence"/>
</dbReference>
<organism evidence="5 6">
    <name type="scientific">Staphylococcus saccharolyticus</name>
    <dbReference type="NCBI Taxonomy" id="33028"/>
    <lineage>
        <taxon>Bacteria</taxon>
        <taxon>Bacillati</taxon>
        <taxon>Bacillota</taxon>
        <taxon>Bacilli</taxon>
        <taxon>Bacillales</taxon>
        <taxon>Staphylococcaceae</taxon>
        <taxon>Staphylococcus</taxon>
    </lineage>
</organism>
<keyword evidence="1" id="KW-0805">Transcription regulation</keyword>
<protein>
    <submittedName>
        <fullName evidence="5">GntR family transcriptional regulator</fullName>
    </submittedName>
</protein>
<name>A0A380HBB9_9STAP</name>
<dbReference type="GO" id="GO:0003677">
    <property type="term" value="F:DNA binding"/>
    <property type="evidence" value="ECO:0007669"/>
    <property type="project" value="UniProtKB-KW"/>
</dbReference>
<sequence length="69" mass="7994">MNKFQYKMIIDDIINKINKGILSYGDKLPSQRTISEHVNRSTVIQAIDILKSYAILESIEKRGYVSQYT</sequence>